<protein>
    <submittedName>
        <fullName evidence="2">DUF4434 domain-containing protein</fullName>
    </submittedName>
</protein>
<evidence type="ECO:0000313" key="2">
    <source>
        <dbReference type="EMBL" id="TGE06349.1"/>
    </source>
</evidence>
<dbReference type="EMBL" id="SRLA01000003">
    <property type="protein sequence ID" value="TGE06349.1"/>
    <property type="molecule type" value="Genomic_DNA"/>
</dbReference>
<dbReference type="PANTHER" id="PTHR42732">
    <property type="entry name" value="BETA-GALACTOSIDASE"/>
    <property type="match status" value="1"/>
</dbReference>
<organism evidence="2 3">
    <name type="scientific">Hymenobacter fodinae</name>
    <dbReference type="NCBI Taxonomy" id="2510796"/>
    <lineage>
        <taxon>Bacteria</taxon>
        <taxon>Pseudomonadati</taxon>
        <taxon>Bacteroidota</taxon>
        <taxon>Cytophagia</taxon>
        <taxon>Cytophagales</taxon>
        <taxon>Hymenobacteraceae</taxon>
        <taxon>Hymenobacter</taxon>
    </lineage>
</organism>
<evidence type="ECO:0000259" key="1">
    <source>
        <dbReference type="Pfam" id="PF02836"/>
    </source>
</evidence>
<dbReference type="Gene3D" id="3.20.20.80">
    <property type="entry name" value="Glycosidases"/>
    <property type="match status" value="1"/>
</dbReference>
<dbReference type="PROSITE" id="PS51257">
    <property type="entry name" value="PROKAR_LIPOPROTEIN"/>
    <property type="match status" value="1"/>
</dbReference>
<dbReference type="OrthoDB" id="9801077at2"/>
<accession>A0A4Z0P538</accession>
<sequence length="452" mass="50619">MGLISSKLLKNLRRWVVASFIGSQVCLLVGACSTKHEKPATTQLPAGVVPVRVVRVGSGYQLQRNGKPYFIKGGAGLEHYDQLKAAGANSVRLWSADYADDRMDEAQRQGLTVTLGVWLVHESKQFDYNNTWEVEQQKKAIREQVLRYRYHPALLAWSVGNEVNYESNNPLLYRAINDIARMVHELDPYHPVTSTVTSTLENFDRIKRLCPDLDFISVNSFGNLYSVADRLKREGWHGPFLITEFGARGYWESPKTGWGTAKEQTSTQKAQFARERYEKAIAGNPTTCLGGYVFYWGNKFEYTSTWFSLFTPTGEKTATVDVMQELWTGKPPRNLSPQIQELQVAGQSTLYDRQLLPDKDYSLKLIATDPENDSLQAQWQLTPDAILTDASDIVKSTPTVPIEHAIRALSMLEAVLHTPRKPGPYRLSATVLDGKGSAATIGIPFLVVSGEK</sequence>
<reference evidence="2 3" key="1">
    <citation type="submission" date="2019-04" db="EMBL/GenBank/DDBJ databases">
        <authorList>
            <person name="Feng G."/>
            <person name="Zhang J."/>
            <person name="Zhu H."/>
        </authorList>
    </citation>
    <scope>NUCLEOTIDE SEQUENCE [LARGE SCALE GENOMIC DNA]</scope>
    <source>
        <strain evidence="2 3">92R-1</strain>
    </source>
</reference>
<dbReference type="InterPro" id="IPR017853">
    <property type="entry name" value="GH"/>
</dbReference>
<name>A0A4Z0P538_9BACT</name>
<feature type="domain" description="Glycoside hydrolase family 2 catalytic" evidence="1">
    <location>
        <begin position="103"/>
        <end position="247"/>
    </location>
</feature>
<proteinExistence type="predicted"/>
<dbReference type="SUPFAM" id="SSF51445">
    <property type="entry name" value="(Trans)glycosidases"/>
    <property type="match status" value="1"/>
</dbReference>
<evidence type="ECO:0000313" key="3">
    <source>
        <dbReference type="Proteomes" id="UP000298337"/>
    </source>
</evidence>
<comment type="caution">
    <text evidence="2">The sequence shown here is derived from an EMBL/GenBank/DDBJ whole genome shotgun (WGS) entry which is preliminary data.</text>
</comment>
<dbReference type="RefSeq" id="WP_135435141.1">
    <property type="nucleotide sequence ID" value="NZ_SRLA01000003.1"/>
</dbReference>
<dbReference type="AlphaFoldDB" id="A0A4Z0P538"/>
<dbReference type="Proteomes" id="UP000298337">
    <property type="component" value="Unassembled WGS sequence"/>
</dbReference>
<dbReference type="InterPro" id="IPR051913">
    <property type="entry name" value="GH2_Domain-Containing"/>
</dbReference>
<keyword evidence="3" id="KW-1185">Reference proteome</keyword>
<dbReference type="Pfam" id="PF02836">
    <property type="entry name" value="Glyco_hydro_2_C"/>
    <property type="match status" value="1"/>
</dbReference>
<dbReference type="GO" id="GO:0004553">
    <property type="term" value="F:hydrolase activity, hydrolyzing O-glycosyl compounds"/>
    <property type="evidence" value="ECO:0007669"/>
    <property type="project" value="InterPro"/>
</dbReference>
<dbReference type="GO" id="GO:0005975">
    <property type="term" value="P:carbohydrate metabolic process"/>
    <property type="evidence" value="ECO:0007669"/>
    <property type="project" value="InterPro"/>
</dbReference>
<dbReference type="InterPro" id="IPR006103">
    <property type="entry name" value="Glyco_hydro_2_cat"/>
</dbReference>
<gene>
    <name evidence="2" type="ORF">EU556_15995</name>
</gene>
<dbReference type="PANTHER" id="PTHR42732:SF1">
    <property type="entry name" value="BETA-MANNOSIDASE"/>
    <property type="match status" value="1"/>
</dbReference>